<dbReference type="InterPro" id="IPR007138">
    <property type="entry name" value="ABM_dom"/>
</dbReference>
<dbReference type="AlphaFoldDB" id="A0A1H3KVW4"/>
<evidence type="ECO:0000259" key="1">
    <source>
        <dbReference type="PROSITE" id="PS51725"/>
    </source>
</evidence>
<dbReference type="Pfam" id="PF03992">
    <property type="entry name" value="ABM"/>
    <property type="match status" value="1"/>
</dbReference>
<dbReference type="STRING" id="381665.SAMN05216554_0719"/>
<reference evidence="2 3" key="1">
    <citation type="submission" date="2016-10" db="EMBL/GenBank/DDBJ databases">
        <authorList>
            <person name="de Groot N.N."/>
        </authorList>
    </citation>
    <scope>NUCLEOTIDE SEQUENCE [LARGE SCALE GENOMIC DNA]</scope>
    <source>
        <strain evidence="2 3">CGMCC 4.3491</strain>
    </source>
</reference>
<dbReference type="EMBL" id="FNPZ01000001">
    <property type="protein sequence ID" value="SDY56302.1"/>
    <property type="molecule type" value="Genomic_DNA"/>
</dbReference>
<feature type="domain" description="ABM" evidence="1">
    <location>
        <begin position="2"/>
        <end position="91"/>
    </location>
</feature>
<gene>
    <name evidence="2" type="ORF">SAMN05216554_0719</name>
</gene>
<dbReference type="PROSITE" id="PS51725">
    <property type="entry name" value="ABM"/>
    <property type="match status" value="1"/>
</dbReference>
<dbReference type="GO" id="GO:0004497">
    <property type="term" value="F:monooxygenase activity"/>
    <property type="evidence" value="ECO:0007669"/>
    <property type="project" value="UniProtKB-KW"/>
</dbReference>
<name>A0A1H3KVW4_9MICO</name>
<sequence>MLYVYGGVPTDPAKRAEIEEAARAFQEKCLAEEGCVEYNLSWSIAEPGYLRLLEVWVPNEAHATHTQQPHVLEWTAFIQSAATAPPSFSKFVVDVVS</sequence>
<evidence type="ECO:0000313" key="2">
    <source>
        <dbReference type="EMBL" id="SDY56302.1"/>
    </source>
</evidence>
<dbReference type="Proteomes" id="UP000198891">
    <property type="component" value="Unassembled WGS sequence"/>
</dbReference>
<organism evidence="2 3">
    <name type="scientific">Herbiconiux ginsengi</name>
    <dbReference type="NCBI Taxonomy" id="381665"/>
    <lineage>
        <taxon>Bacteria</taxon>
        <taxon>Bacillati</taxon>
        <taxon>Actinomycetota</taxon>
        <taxon>Actinomycetes</taxon>
        <taxon>Micrococcales</taxon>
        <taxon>Microbacteriaceae</taxon>
        <taxon>Herbiconiux</taxon>
    </lineage>
</organism>
<keyword evidence="2" id="KW-0503">Monooxygenase</keyword>
<protein>
    <submittedName>
        <fullName evidence="2">Quinol monooxygenase YgiN</fullName>
    </submittedName>
</protein>
<evidence type="ECO:0000313" key="3">
    <source>
        <dbReference type="Proteomes" id="UP000198891"/>
    </source>
</evidence>
<dbReference type="SUPFAM" id="SSF54909">
    <property type="entry name" value="Dimeric alpha+beta barrel"/>
    <property type="match status" value="1"/>
</dbReference>
<dbReference type="OrthoDB" id="5120046at2"/>
<proteinExistence type="predicted"/>
<dbReference type="InterPro" id="IPR011008">
    <property type="entry name" value="Dimeric_a/b-barrel"/>
</dbReference>
<keyword evidence="2" id="KW-0560">Oxidoreductase</keyword>
<dbReference type="Gene3D" id="3.30.70.100">
    <property type="match status" value="1"/>
</dbReference>
<keyword evidence="3" id="KW-1185">Reference proteome</keyword>
<accession>A0A1H3KVW4</accession>
<dbReference type="RefSeq" id="WP_092548842.1">
    <property type="nucleotide sequence ID" value="NZ_FNPZ01000001.1"/>
</dbReference>